<sequence length="199" mass="20931">GLVDAWLLSGSSNRRIVRRLSLQLLLATSATCVAALSGGELPPGATGTLGRVIAKESWLTAGCSQTRQRDCLCRPDNRRRYPLPGSPGGSRDSSGRNGGQCGTTGFSVILGSAFPDVFKAVFVLVALVIALISCRGLCILVQNRFGDSPAAWDSIYRPGPGEATDDAESRPVRDGRMRKLLAQSAAPCWTSTPTQPAAS</sequence>
<reference evidence="3" key="1">
    <citation type="submission" date="2016-11" db="UniProtKB">
        <authorList>
            <consortium name="WormBaseParasite"/>
        </authorList>
    </citation>
    <scope>IDENTIFICATION</scope>
</reference>
<evidence type="ECO:0000313" key="2">
    <source>
        <dbReference type="Proteomes" id="UP000095280"/>
    </source>
</evidence>
<feature type="chain" id="PRO_5009320261" evidence="1">
    <location>
        <begin position="36"/>
        <end position="199"/>
    </location>
</feature>
<evidence type="ECO:0000256" key="1">
    <source>
        <dbReference type="SAM" id="SignalP"/>
    </source>
</evidence>
<feature type="signal peptide" evidence="1">
    <location>
        <begin position="1"/>
        <end position="35"/>
    </location>
</feature>
<name>A0A1I8HK24_9PLAT</name>
<accession>A0A1I8HK24</accession>
<organism evidence="2 3">
    <name type="scientific">Macrostomum lignano</name>
    <dbReference type="NCBI Taxonomy" id="282301"/>
    <lineage>
        <taxon>Eukaryota</taxon>
        <taxon>Metazoa</taxon>
        <taxon>Spiralia</taxon>
        <taxon>Lophotrochozoa</taxon>
        <taxon>Platyhelminthes</taxon>
        <taxon>Rhabditophora</taxon>
        <taxon>Macrostomorpha</taxon>
        <taxon>Macrostomida</taxon>
        <taxon>Macrostomidae</taxon>
        <taxon>Macrostomum</taxon>
    </lineage>
</organism>
<proteinExistence type="predicted"/>
<keyword evidence="2" id="KW-1185">Reference proteome</keyword>
<dbReference type="WBParaSite" id="maker-uti_cns_0006718-snap-gene-0.2-mRNA-1">
    <property type="protein sequence ID" value="maker-uti_cns_0006718-snap-gene-0.2-mRNA-1"/>
    <property type="gene ID" value="maker-uti_cns_0006718-snap-gene-0.2"/>
</dbReference>
<dbReference type="Proteomes" id="UP000095280">
    <property type="component" value="Unplaced"/>
</dbReference>
<evidence type="ECO:0000313" key="3">
    <source>
        <dbReference type="WBParaSite" id="maker-uti_cns_0006718-snap-gene-0.2-mRNA-1"/>
    </source>
</evidence>
<protein>
    <submittedName>
        <fullName evidence="3">TM158 protein</fullName>
    </submittedName>
</protein>
<keyword evidence="1" id="KW-0732">Signal</keyword>
<dbReference type="AlphaFoldDB" id="A0A1I8HK24"/>